<keyword evidence="2" id="KW-1185">Reference proteome</keyword>
<accession>A0ABM9DFP1</accession>
<dbReference type="RefSeq" id="WP_254023268.1">
    <property type="nucleotide sequence ID" value="NZ_CAKXZS010000004.1"/>
</dbReference>
<sequence>MTNQGVPKIFGVGLGKTGTKTLGTVLRGLGFNHAPFRRDLVRAWHKKEYDKIFEFIDQYDSFEDWPYASMCSMLIERFPYARFILTRRSSPERWLSSLKKHALTGVPFKNIRKLVLGQTYPFGQDARLIQIYTEHNARVRKMLVGKPFLELCWEEGDGVEKLAEFLGMDVPAGTVLPKVNASADRDRTYVLANRLLATAFAPAGWADIWQLKL</sequence>
<protein>
    <recommendedName>
        <fullName evidence="3">Sulfotransferase family protein</fullName>
    </recommendedName>
</protein>
<dbReference type="EMBL" id="CAKXZS010000004">
    <property type="protein sequence ID" value="CAH2395178.1"/>
    <property type="molecule type" value="Genomic_DNA"/>
</dbReference>
<name>A0ABM9DFP1_9HYPH</name>
<organism evidence="1 2">
    <name type="scientific">Mesorhizobium ventifaucium</name>
    <dbReference type="NCBI Taxonomy" id="666020"/>
    <lineage>
        <taxon>Bacteria</taxon>
        <taxon>Pseudomonadati</taxon>
        <taxon>Pseudomonadota</taxon>
        <taxon>Alphaproteobacteria</taxon>
        <taxon>Hyphomicrobiales</taxon>
        <taxon>Phyllobacteriaceae</taxon>
        <taxon>Mesorhizobium</taxon>
    </lineage>
</organism>
<dbReference type="Gene3D" id="3.40.50.300">
    <property type="entry name" value="P-loop containing nucleotide triphosphate hydrolases"/>
    <property type="match status" value="1"/>
</dbReference>
<evidence type="ECO:0000313" key="1">
    <source>
        <dbReference type="EMBL" id="CAH2395178.1"/>
    </source>
</evidence>
<comment type="caution">
    <text evidence="1">The sequence shown here is derived from an EMBL/GenBank/DDBJ whole genome shotgun (WGS) entry which is preliminary data.</text>
</comment>
<gene>
    <name evidence="1" type="ORF">MES4922_120003</name>
</gene>
<dbReference type="Pfam" id="PF17784">
    <property type="entry name" value="Sulfotransfer_4"/>
    <property type="match status" value="1"/>
</dbReference>
<dbReference type="InterPro" id="IPR027417">
    <property type="entry name" value="P-loop_NTPase"/>
</dbReference>
<dbReference type="PANTHER" id="PTHR36978:SF4">
    <property type="entry name" value="P-LOOP CONTAINING NUCLEOSIDE TRIPHOSPHATE HYDROLASE PROTEIN"/>
    <property type="match status" value="1"/>
</dbReference>
<dbReference type="Proteomes" id="UP001152604">
    <property type="component" value="Unassembled WGS sequence"/>
</dbReference>
<dbReference type="SUPFAM" id="SSF52540">
    <property type="entry name" value="P-loop containing nucleoside triphosphate hydrolases"/>
    <property type="match status" value="1"/>
</dbReference>
<dbReference type="InterPro" id="IPR040632">
    <property type="entry name" value="Sulfotransfer_4"/>
</dbReference>
<reference evidence="1" key="1">
    <citation type="submission" date="2022-03" db="EMBL/GenBank/DDBJ databases">
        <authorList>
            <person name="Brunel B."/>
        </authorList>
    </citation>
    <scope>NUCLEOTIDE SEQUENCE</scope>
    <source>
        <strain evidence="1">STM4922sample</strain>
    </source>
</reference>
<proteinExistence type="predicted"/>
<evidence type="ECO:0000313" key="2">
    <source>
        <dbReference type="Proteomes" id="UP001152604"/>
    </source>
</evidence>
<dbReference type="PANTHER" id="PTHR36978">
    <property type="entry name" value="P-LOOP CONTAINING NUCLEOTIDE TRIPHOSPHATE HYDROLASE"/>
    <property type="match status" value="1"/>
</dbReference>
<evidence type="ECO:0008006" key="3">
    <source>
        <dbReference type="Google" id="ProtNLM"/>
    </source>
</evidence>